<evidence type="ECO:0000313" key="1">
    <source>
        <dbReference type="EMBL" id="JAH29251.1"/>
    </source>
</evidence>
<dbReference type="EMBL" id="GBXM01079326">
    <property type="protein sequence ID" value="JAH29251.1"/>
    <property type="molecule type" value="Transcribed_RNA"/>
</dbReference>
<dbReference type="AlphaFoldDB" id="A0A0E9RJD8"/>
<accession>A0A0E9RJD8</accession>
<name>A0A0E9RJD8_ANGAN</name>
<sequence>MRSLFRLLDWLFIQTFQAA</sequence>
<protein>
    <submittedName>
        <fullName evidence="1">Uncharacterized protein</fullName>
    </submittedName>
</protein>
<reference evidence="1" key="2">
    <citation type="journal article" date="2015" name="Fish Shellfish Immunol.">
        <title>Early steps in the European eel (Anguilla anguilla)-Vibrio vulnificus interaction in the gills: Role of the RtxA13 toxin.</title>
        <authorList>
            <person name="Callol A."/>
            <person name="Pajuelo D."/>
            <person name="Ebbesson L."/>
            <person name="Teles M."/>
            <person name="MacKenzie S."/>
            <person name="Amaro C."/>
        </authorList>
    </citation>
    <scope>NUCLEOTIDE SEQUENCE</scope>
</reference>
<dbReference type="EMBL" id="GBXM01084726">
    <property type="protein sequence ID" value="JAH23851.1"/>
    <property type="molecule type" value="Transcribed_RNA"/>
</dbReference>
<proteinExistence type="predicted"/>
<organism evidence="1">
    <name type="scientific">Anguilla anguilla</name>
    <name type="common">European freshwater eel</name>
    <name type="synonym">Muraena anguilla</name>
    <dbReference type="NCBI Taxonomy" id="7936"/>
    <lineage>
        <taxon>Eukaryota</taxon>
        <taxon>Metazoa</taxon>
        <taxon>Chordata</taxon>
        <taxon>Craniata</taxon>
        <taxon>Vertebrata</taxon>
        <taxon>Euteleostomi</taxon>
        <taxon>Actinopterygii</taxon>
        <taxon>Neopterygii</taxon>
        <taxon>Teleostei</taxon>
        <taxon>Anguilliformes</taxon>
        <taxon>Anguillidae</taxon>
        <taxon>Anguilla</taxon>
    </lineage>
</organism>
<reference evidence="1" key="1">
    <citation type="submission" date="2014-11" db="EMBL/GenBank/DDBJ databases">
        <authorList>
            <person name="Amaro Gonzalez C."/>
        </authorList>
    </citation>
    <scope>NUCLEOTIDE SEQUENCE</scope>
</reference>